<evidence type="ECO:0000313" key="1">
    <source>
        <dbReference type="EMBL" id="ABO66651.1"/>
    </source>
</evidence>
<dbReference type="Proteomes" id="UP000001578">
    <property type="component" value="Chromosome"/>
</dbReference>
<accession>A4IMU7</accession>
<evidence type="ECO:0000313" key="2">
    <source>
        <dbReference type="Proteomes" id="UP000001578"/>
    </source>
</evidence>
<gene>
    <name evidence="1" type="ordered locus">GTNG_1281</name>
</gene>
<organism evidence="1 2">
    <name type="scientific">Geobacillus thermodenitrificans (strain NG80-2)</name>
    <dbReference type="NCBI Taxonomy" id="420246"/>
    <lineage>
        <taxon>Bacteria</taxon>
        <taxon>Bacillati</taxon>
        <taxon>Bacillota</taxon>
        <taxon>Bacilli</taxon>
        <taxon>Bacillales</taxon>
        <taxon>Anoxybacillaceae</taxon>
        <taxon>Geobacillus</taxon>
    </lineage>
</organism>
<proteinExistence type="predicted"/>
<reference evidence="1 2" key="1">
    <citation type="journal article" date="2007" name="Proc. Natl. Acad. Sci. U.S.A.">
        <title>Genome and proteome of long-chain alkane degrading Geobacillus thermodenitrificans NG80-2 isolated from a deep-subsurface oil reservoir.</title>
        <authorList>
            <person name="Feng L."/>
            <person name="Wang W."/>
            <person name="Cheng J."/>
            <person name="Ren Y."/>
            <person name="Zhao G."/>
            <person name="Gao C."/>
            <person name="Tang Y."/>
            <person name="Liu X."/>
            <person name="Han W."/>
            <person name="Peng X."/>
            <person name="Liu R."/>
            <person name="Wang L."/>
        </authorList>
    </citation>
    <scope>NUCLEOTIDE SEQUENCE [LARGE SCALE GENOMIC DNA]</scope>
    <source>
        <strain evidence="1 2">NG80-2</strain>
    </source>
</reference>
<dbReference type="AlphaFoldDB" id="A4IMU7"/>
<protein>
    <submittedName>
        <fullName evidence="1">Uncharacterized protein</fullName>
    </submittedName>
</protein>
<dbReference type="KEGG" id="gtn:GTNG_1281"/>
<sequence length="65" mass="7446">MSVIEHAAFPANSVRSRAYGAVYGPKTAKKQGRCAWRFFFRKTKHDLDLSMGWMVDVFGQSYKLT</sequence>
<dbReference type="EMBL" id="CP000557">
    <property type="protein sequence ID" value="ABO66651.1"/>
    <property type="molecule type" value="Genomic_DNA"/>
</dbReference>
<name>A4IMU7_GEOTN</name>
<dbReference type="HOGENOM" id="CLU_2843647_0_0_9"/>